<feature type="transmembrane region" description="Helical" evidence="5">
    <location>
        <begin position="83"/>
        <end position="104"/>
    </location>
</feature>
<dbReference type="InterPro" id="IPR036640">
    <property type="entry name" value="ABC1_TM_sf"/>
</dbReference>
<gene>
    <name evidence="6" type="ORF">J2S74_000040</name>
</gene>
<accession>A0ABT9ZQE8</accession>
<keyword evidence="4 5" id="KW-0472">Membrane</keyword>
<organism evidence="6 7">
    <name type="scientific">Evansella vedderi</name>
    <dbReference type="NCBI Taxonomy" id="38282"/>
    <lineage>
        <taxon>Bacteria</taxon>
        <taxon>Bacillati</taxon>
        <taxon>Bacillota</taxon>
        <taxon>Bacilli</taxon>
        <taxon>Bacillales</taxon>
        <taxon>Bacillaceae</taxon>
        <taxon>Evansella</taxon>
    </lineage>
</organism>
<evidence type="ECO:0000256" key="2">
    <source>
        <dbReference type="ARBA" id="ARBA00022692"/>
    </source>
</evidence>
<dbReference type="Proteomes" id="UP001230005">
    <property type="component" value="Unassembled WGS sequence"/>
</dbReference>
<keyword evidence="3 5" id="KW-1133">Transmembrane helix</keyword>
<evidence type="ECO:0000256" key="5">
    <source>
        <dbReference type="SAM" id="Phobius"/>
    </source>
</evidence>
<comment type="caution">
    <text evidence="6">The sequence shown here is derived from an EMBL/GenBank/DDBJ whole genome shotgun (WGS) entry which is preliminary data.</text>
</comment>
<name>A0ABT9ZQE8_9BACI</name>
<dbReference type="RefSeq" id="WP_307320328.1">
    <property type="nucleotide sequence ID" value="NZ_JAUSUG010000001.1"/>
</dbReference>
<dbReference type="Gene3D" id="1.20.1560.10">
    <property type="entry name" value="ABC transporter type 1, transmembrane domain"/>
    <property type="match status" value="1"/>
</dbReference>
<evidence type="ECO:0000256" key="3">
    <source>
        <dbReference type="ARBA" id="ARBA00022989"/>
    </source>
</evidence>
<keyword evidence="7" id="KW-1185">Reference proteome</keyword>
<comment type="subcellular location">
    <subcellularLocation>
        <location evidence="1">Cell membrane</location>
        <topology evidence="1">Multi-pass membrane protein</topology>
    </subcellularLocation>
</comment>
<dbReference type="EMBL" id="JAUSUG010000001">
    <property type="protein sequence ID" value="MDQ0252668.1"/>
    <property type="molecule type" value="Genomic_DNA"/>
</dbReference>
<feature type="transmembrane region" description="Helical" evidence="5">
    <location>
        <begin position="56"/>
        <end position="77"/>
    </location>
</feature>
<reference evidence="6 7" key="1">
    <citation type="submission" date="2023-07" db="EMBL/GenBank/DDBJ databases">
        <title>Genomic Encyclopedia of Type Strains, Phase IV (KMG-IV): sequencing the most valuable type-strain genomes for metagenomic binning, comparative biology and taxonomic classification.</title>
        <authorList>
            <person name="Goeker M."/>
        </authorList>
    </citation>
    <scope>NUCLEOTIDE SEQUENCE [LARGE SCALE GENOMIC DNA]</scope>
    <source>
        <strain evidence="6 7">DSM 9768</strain>
    </source>
</reference>
<sequence>MHIVASFEYSTTLELALNKLEENGIKKGDIVVIPLDKREEESMVLDTLHHSDGKSLIDIAAILGTIFMLLGTIYGFILEWGPIIWGLIGLLAGALLGFFIDFFYTRKRNKMGKVTKEKTSEVIMTIKCHNNERKVIESILWEHNALGVGRVGEKT</sequence>
<evidence type="ECO:0000256" key="4">
    <source>
        <dbReference type="ARBA" id="ARBA00023136"/>
    </source>
</evidence>
<evidence type="ECO:0000256" key="1">
    <source>
        <dbReference type="ARBA" id="ARBA00004651"/>
    </source>
</evidence>
<evidence type="ECO:0000313" key="6">
    <source>
        <dbReference type="EMBL" id="MDQ0252668.1"/>
    </source>
</evidence>
<proteinExistence type="predicted"/>
<evidence type="ECO:0000313" key="7">
    <source>
        <dbReference type="Proteomes" id="UP001230005"/>
    </source>
</evidence>
<keyword evidence="2 5" id="KW-0812">Transmembrane</keyword>
<protein>
    <submittedName>
        <fullName evidence="6">Uncharacterized protein</fullName>
    </submittedName>
</protein>